<keyword evidence="3" id="KW-0489">Methyltransferase</keyword>
<feature type="transmembrane region" description="Helical" evidence="1">
    <location>
        <begin position="6"/>
        <end position="25"/>
    </location>
</feature>
<dbReference type="OrthoDB" id="10006218at2759"/>
<dbReference type="InterPro" id="IPR006342">
    <property type="entry name" value="FkbM_mtfrase"/>
</dbReference>
<dbReference type="InterPro" id="IPR029063">
    <property type="entry name" value="SAM-dependent_MTases_sf"/>
</dbReference>
<keyword evidence="1" id="KW-0812">Transmembrane</keyword>
<dbReference type="Gene3D" id="3.40.50.150">
    <property type="entry name" value="Vaccinia Virus protein VP39"/>
    <property type="match status" value="1"/>
</dbReference>
<dbReference type="GO" id="GO:0008168">
    <property type="term" value="F:methyltransferase activity"/>
    <property type="evidence" value="ECO:0007669"/>
    <property type="project" value="UniProtKB-KW"/>
</dbReference>
<protein>
    <submittedName>
        <fullName evidence="3">FkbM family methyltransferase</fullName>
    </submittedName>
</protein>
<feature type="domain" description="Methyltransferase FkbM" evidence="2">
    <location>
        <begin position="139"/>
        <end position="293"/>
    </location>
</feature>
<dbReference type="AlphaFoldDB" id="A0A545V1M4"/>
<keyword evidence="3" id="KW-0808">Transferase</keyword>
<name>A0A545V1M4_9HYPO</name>
<evidence type="ECO:0000313" key="4">
    <source>
        <dbReference type="Proteomes" id="UP000315783"/>
    </source>
</evidence>
<evidence type="ECO:0000313" key="3">
    <source>
        <dbReference type="EMBL" id="TQV95602.1"/>
    </source>
</evidence>
<dbReference type="PANTHER" id="PTHR44843">
    <property type="entry name" value="METHYLTRANSFERASE"/>
    <property type="match status" value="1"/>
</dbReference>
<dbReference type="PANTHER" id="PTHR44843:SF14">
    <property type="entry name" value="METHYLTRANSFERASE TYPE 11 DOMAIN-CONTAINING PROTEIN"/>
    <property type="match status" value="1"/>
</dbReference>
<keyword evidence="4" id="KW-1185">Reference proteome</keyword>
<dbReference type="Proteomes" id="UP000315783">
    <property type="component" value="Unassembled WGS sequence"/>
</dbReference>
<sequence length="305" mass="33358">MTSKSPHVPTAVVLIIAVFLLITFWRTNMGEQYSLSGPQGNGTSVTKPWTTPNPDVGAVTVTVTAPPAAVTHTVVEKIIQEQPPLGSNSAATTIKNSRPRYVFVDLGANGADSLETFLQTSEAKFKYDFPAPPWSTHKEAEIFLFEANPVFNVALVNARQKYGAVGMAITIYPSTVVDTSDGMRTFYLDKVNTEMSYWGSSTYKNHPDAIASGGQGTELSAINFARWLLMETLPQDYVVVKMDIEGAEYDILPHLVEMQAWTVIDVLLVEWHNQLPSEEAREAAKNAIATLEAKGVSCPHYDSAT</sequence>
<dbReference type="GO" id="GO:0032259">
    <property type="term" value="P:methylation"/>
    <property type="evidence" value="ECO:0007669"/>
    <property type="project" value="UniProtKB-KW"/>
</dbReference>
<evidence type="ECO:0000259" key="2">
    <source>
        <dbReference type="Pfam" id="PF05050"/>
    </source>
</evidence>
<reference evidence="3 4" key="1">
    <citation type="journal article" date="2019" name="Appl. Microbiol. Biotechnol.">
        <title>Genome sequence of Isaria javanica and comparative genome analysis insights into family S53 peptidase evolution in fungal entomopathogens.</title>
        <authorList>
            <person name="Lin R."/>
            <person name="Zhang X."/>
            <person name="Xin B."/>
            <person name="Zou M."/>
            <person name="Gao Y."/>
            <person name="Qin F."/>
            <person name="Hu Q."/>
            <person name="Xie B."/>
            <person name="Cheng X."/>
        </authorList>
    </citation>
    <scope>NUCLEOTIDE SEQUENCE [LARGE SCALE GENOMIC DNA]</scope>
    <source>
        <strain evidence="3 4">IJ1G</strain>
    </source>
</reference>
<keyword evidence="1" id="KW-0472">Membrane</keyword>
<evidence type="ECO:0000256" key="1">
    <source>
        <dbReference type="SAM" id="Phobius"/>
    </source>
</evidence>
<proteinExistence type="predicted"/>
<gene>
    <name evidence="3" type="ORF">IF1G_05431</name>
</gene>
<dbReference type="SUPFAM" id="SSF53335">
    <property type="entry name" value="S-adenosyl-L-methionine-dependent methyltransferases"/>
    <property type="match status" value="1"/>
</dbReference>
<dbReference type="EMBL" id="SPUK01000007">
    <property type="protein sequence ID" value="TQV95602.1"/>
    <property type="molecule type" value="Genomic_DNA"/>
</dbReference>
<keyword evidence="1" id="KW-1133">Transmembrane helix</keyword>
<organism evidence="3 4">
    <name type="scientific">Cordyceps javanica</name>
    <dbReference type="NCBI Taxonomy" id="43265"/>
    <lineage>
        <taxon>Eukaryota</taxon>
        <taxon>Fungi</taxon>
        <taxon>Dikarya</taxon>
        <taxon>Ascomycota</taxon>
        <taxon>Pezizomycotina</taxon>
        <taxon>Sordariomycetes</taxon>
        <taxon>Hypocreomycetidae</taxon>
        <taxon>Hypocreales</taxon>
        <taxon>Cordycipitaceae</taxon>
        <taxon>Cordyceps</taxon>
    </lineage>
</organism>
<dbReference type="Pfam" id="PF05050">
    <property type="entry name" value="Methyltransf_21"/>
    <property type="match status" value="1"/>
</dbReference>
<comment type="caution">
    <text evidence="3">The sequence shown here is derived from an EMBL/GenBank/DDBJ whole genome shotgun (WGS) entry which is preliminary data.</text>
</comment>
<accession>A0A545V1M4</accession>